<organism evidence="6 7">
    <name type="scientific">Mucilaginibacter calamicampi</name>
    <dbReference type="NCBI Taxonomy" id="1302352"/>
    <lineage>
        <taxon>Bacteria</taxon>
        <taxon>Pseudomonadati</taxon>
        <taxon>Bacteroidota</taxon>
        <taxon>Sphingobacteriia</taxon>
        <taxon>Sphingobacteriales</taxon>
        <taxon>Sphingobacteriaceae</taxon>
        <taxon>Mucilaginibacter</taxon>
    </lineage>
</organism>
<sequence>MSESQLLENIERYYSGEMNATERKEFEAKRKADAGFDAKVVEHQLFAGLLKQYSERVELENRLNAIHQEIDVHDLKESLMAHPSWVVRMWRNHHSKISVAASVAIFAALSILFATGKFESRNNIEALNRKVDQLDRSNANLKASIRDIKSQKATPADRYSSTGTGFAITSDGLIATNYHVVRDADSVYVQNEEGKSFKAKVLYTEPQHDVAILKIVDESFTNLGTIPYAIRRAESSIAEQLFTYGYPGGTAVYRNGYLASKSGFRGDSIHYEIDIPINPGNSGSPLLDSKGNVVGITDAKQSQFEGAHYAIKSKYLLDAISNIPEDSLSKKITLSKKNSLAGLSSVDKIEKVKKFTFMVKIYAQ</sequence>
<evidence type="ECO:0000256" key="2">
    <source>
        <dbReference type="ARBA" id="ARBA00022670"/>
    </source>
</evidence>
<accession>A0ABW2Z466</accession>
<proteinExistence type="inferred from homology"/>
<keyword evidence="7" id="KW-1185">Reference proteome</keyword>
<dbReference type="Pfam" id="PF13365">
    <property type="entry name" value="Trypsin_2"/>
    <property type="match status" value="1"/>
</dbReference>
<reference evidence="7" key="1">
    <citation type="journal article" date="2019" name="Int. J. Syst. Evol. Microbiol.">
        <title>The Global Catalogue of Microorganisms (GCM) 10K type strain sequencing project: providing services to taxonomists for standard genome sequencing and annotation.</title>
        <authorList>
            <consortium name="The Broad Institute Genomics Platform"/>
            <consortium name="The Broad Institute Genome Sequencing Center for Infectious Disease"/>
            <person name="Wu L."/>
            <person name="Ma J."/>
        </authorList>
    </citation>
    <scope>NUCLEOTIDE SEQUENCE [LARGE SCALE GENOMIC DNA]</scope>
    <source>
        <strain evidence="7">CCUG 63418</strain>
    </source>
</reference>
<dbReference type="InterPro" id="IPR051201">
    <property type="entry name" value="Chloro_Bact_Ser_Proteases"/>
</dbReference>
<keyword evidence="2" id="KW-0645">Protease</keyword>
<keyword evidence="3" id="KW-0378">Hydrolase</keyword>
<keyword evidence="5" id="KW-0472">Membrane</keyword>
<dbReference type="PANTHER" id="PTHR43343:SF3">
    <property type="entry name" value="PROTEASE DO-LIKE 8, CHLOROPLASTIC"/>
    <property type="match status" value="1"/>
</dbReference>
<dbReference type="InterPro" id="IPR043504">
    <property type="entry name" value="Peptidase_S1_PA_chymotrypsin"/>
</dbReference>
<dbReference type="InterPro" id="IPR001940">
    <property type="entry name" value="Peptidase_S1C"/>
</dbReference>
<comment type="similarity">
    <text evidence="1">Belongs to the peptidase S1C family.</text>
</comment>
<gene>
    <name evidence="6" type="ORF">ACFQZS_15520</name>
</gene>
<dbReference type="Proteomes" id="UP001596958">
    <property type="component" value="Unassembled WGS sequence"/>
</dbReference>
<protein>
    <submittedName>
        <fullName evidence="6">Trypsin-like peptidase domain-containing protein</fullName>
    </submittedName>
</protein>
<keyword evidence="5" id="KW-0812">Transmembrane</keyword>
<dbReference type="RefSeq" id="WP_377101835.1">
    <property type="nucleotide sequence ID" value="NZ_JBHTHU010000020.1"/>
</dbReference>
<evidence type="ECO:0000256" key="3">
    <source>
        <dbReference type="ARBA" id="ARBA00022801"/>
    </source>
</evidence>
<evidence type="ECO:0000256" key="5">
    <source>
        <dbReference type="SAM" id="Phobius"/>
    </source>
</evidence>
<dbReference type="EMBL" id="JBHTHU010000020">
    <property type="protein sequence ID" value="MFD0751561.1"/>
    <property type="molecule type" value="Genomic_DNA"/>
</dbReference>
<comment type="caution">
    <text evidence="6">The sequence shown here is derived from an EMBL/GenBank/DDBJ whole genome shotgun (WGS) entry which is preliminary data.</text>
</comment>
<evidence type="ECO:0000313" key="6">
    <source>
        <dbReference type="EMBL" id="MFD0751561.1"/>
    </source>
</evidence>
<dbReference type="InterPro" id="IPR009003">
    <property type="entry name" value="Peptidase_S1_PA"/>
</dbReference>
<dbReference type="SUPFAM" id="SSF50494">
    <property type="entry name" value="Trypsin-like serine proteases"/>
    <property type="match status" value="1"/>
</dbReference>
<evidence type="ECO:0000313" key="7">
    <source>
        <dbReference type="Proteomes" id="UP001596958"/>
    </source>
</evidence>
<feature type="transmembrane region" description="Helical" evidence="5">
    <location>
        <begin position="97"/>
        <end position="116"/>
    </location>
</feature>
<name>A0ABW2Z466_9SPHI</name>
<keyword evidence="4" id="KW-0175">Coiled coil</keyword>
<feature type="coiled-coil region" evidence="4">
    <location>
        <begin position="117"/>
        <end position="151"/>
    </location>
</feature>
<dbReference type="PANTHER" id="PTHR43343">
    <property type="entry name" value="PEPTIDASE S12"/>
    <property type="match status" value="1"/>
</dbReference>
<dbReference type="PRINTS" id="PR00834">
    <property type="entry name" value="PROTEASES2C"/>
</dbReference>
<evidence type="ECO:0000256" key="4">
    <source>
        <dbReference type="SAM" id="Coils"/>
    </source>
</evidence>
<evidence type="ECO:0000256" key="1">
    <source>
        <dbReference type="ARBA" id="ARBA00010541"/>
    </source>
</evidence>
<dbReference type="Gene3D" id="2.40.10.10">
    <property type="entry name" value="Trypsin-like serine proteases"/>
    <property type="match status" value="2"/>
</dbReference>
<keyword evidence="5" id="KW-1133">Transmembrane helix</keyword>